<proteinExistence type="predicted"/>
<accession>A0A8J4X488</accession>
<reference evidence="1" key="1">
    <citation type="submission" date="2020-07" db="EMBL/GenBank/DDBJ databases">
        <title>Clarias magur genome sequencing, assembly and annotation.</title>
        <authorList>
            <person name="Kushwaha B."/>
            <person name="Kumar R."/>
            <person name="Das P."/>
            <person name="Joshi C.G."/>
            <person name="Kumar D."/>
            <person name="Nagpure N.S."/>
            <person name="Pandey M."/>
            <person name="Agarwal S."/>
            <person name="Srivastava S."/>
            <person name="Singh M."/>
            <person name="Sahoo L."/>
            <person name="Jayasankar P."/>
            <person name="Meher P.K."/>
            <person name="Koringa P.G."/>
            <person name="Iquebal M.A."/>
            <person name="Das S.P."/>
            <person name="Bit A."/>
            <person name="Patnaik S."/>
            <person name="Patel N."/>
            <person name="Shah T.M."/>
            <person name="Hinsu A."/>
            <person name="Jena J.K."/>
        </authorList>
    </citation>
    <scope>NUCLEOTIDE SEQUENCE</scope>
    <source>
        <strain evidence="1">CIFAMagur01</strain>
        <tissue evidence="1">Testis</tissue>
    </source>
</reference>
<keyword evidence="2" id="KW-1185">Reference proteome</keyword>
<evidence type="ECO:0000313" key="1">
    <source>
        <dbReference type="EMBL" id="KAF5901051.1"/>
    </source>
</evidence>
<dbReference type="AlphaFoldDB" id="A0A8J4X488"/>
<organism evidence="1 2">
    <name type="scientific">Clarias magur</name>
    <name type="common">Asian catfish</name>
    <name type="synonym">Macropteronotus magur</name>
    <dbReference type="NCBI Taxonomy" id="1594786"/>
    <lineage>
        <taxon>Eukaryota</taxon>
        <taxon>Metazoa</taxon>
        <taxon>Chordata</taxon>
        <taxon>Craniata</taxon>
        <taxon>Vertebrata</taxon>
        <taxon>Euteleostomi</taxon>
        <taxon>Actinopterygii</taxon>
        <taxon>Neopterygii</taxon>
        <taxon>Teleostei</taxon>
        <taxon>Ostariophysi</taxon>
        <taxon>Siluriformes</taxon>
        <taxon>Clariidae</taxon>
        <taxon>Clarias</taxon>
    </lineage>
</organism>
<gene>
    <name evidence="1" type="ORF">DAT39_009230</name>
</gene>
<comment type="caution">
    <text evidence="1">The sequence shown here is derived from an EMBL/GenBank/DDBJ whole genome shotgun (WGS) entry which is preliminary data.</text>
</comment>
<feature type="non-terminal residue" evidence="1">
    <location>
        <position position="1"/>
    </location>
</feature>
<dbReference type="EMBL" id="QNUK01000120">
    <property type="protein sequence ID" value="KAF5901051.1"/>
    <property type="molecule type" value="Genomic_DNA"/>
</dbReference>
<sequence length="51" mass="5855">FLKEKFLDQALQADLASPNLQGKCMTSLPVPRLARLMDEEHMAALSHRLYR</sequence>
<dbReference type="Proteomes" id="UP000727407">
    <property type="component" value="Unassembled WGS sequence"/>
</dbReference>
<feature type="non-terminal residue" evidence="1">
    <location>
        <position position="51"/>
    </location>
</feature>
<name>A0A8J4X488_CLAMG</name>
<evidence type="ECO:0000313" key="2">
    <source>
        <dbReference type="Proteomes" id="UP000727407"/>
    </source>
</evidence>
<protein>
    <submittedName>
        <fullName evidence="1">Uncharacterized protein</fullName>
    </submittedName>
</protein>